<evidence type="ECO:0000256" key="1">
    <source>
        <dbReference type="ARBA" id="ARBA00010790"/>
    </source>
</evidence>
<evidence type="ECO:0000256" key="2">
    <source>
        <dbReference type="SAM" id="SignalP"/>
    </source>
</evidence>
<evidence type="ECO:0000313" key="5">
    <source>
        <dbReference type="Proteomes" id="UP000639643"/>
    </source>
</evidence>
<reference evidence="4" key="1">
    <citation type="journal article" date="2020" name="Phytopathology">
        <title>Genome Sequence Resources of Colletotrichum truncatum, C. plurivorum, C. musicola, and C. sojae: Four Species Pathogenic to Soybean (Glycine max).</title>
        <authorList>
            <person name="Rogerio F."/>
            <person name="Boufleur T.R."/>
            <person name="Ciampi-Guillardi M."/>
            <person name="Sukno S.A."/>
            <person name="Thon M.R."/>
            <person name="Massola Junior N.S."/>
            <person name="Baroncelli R."/>
        </authorList>
    </citation>
    <scope>NUCLEOTIDE SEQUENCE</scope>
    <source>
        <strain evidence="4">LFN0074</strain>
    </source>
</reference>
<feature type="domain" description="Glucose-methanol-choline oxidoreductase N-terminal" evidence="3">
    <location>
        <begin position="37"/>
        <end position="138"/>
    </location>
</feature>
<feature type="signal peptide" evidence="2">
    <location>
        <begin position="1"/>
        <end position="24"/>
    </location>
</feature>
<keyword evidence="5" id="KW-1185">Reference proteome</keyword>
<comment type="similarity">
    <text evidence="1">Belongs to the GMC oxidoreductase family.</text>
</comment>
<dbReference type="OrthoDB" id="5243812at2759"/>
<dbReference type="GO" id="GO:0050660">
    <property type="term" value="F:flavin adenine dinucleotide binding"/>
    <property type="evidence" value="ECO:0007669"/>
    <property type="project" value="InterPro"/>
</dbReference>
<dbReference type="Pfam" id="PF00732">
    <property type="entry name" value="GMC_oxred_N"/>
    <property type="match status" value="1"/>
</dbReference>
<dbReference type="InterPro" id="IPR000172">
    <property type="entry name" value="GMC_OxRdtase_N"/>
</dbReference>
<protein>
    <submittedName>
        <fullName evidence="4">GMC oxidoreductase</fullName>
    </submittedName>
</protein>
<dbReference type="Gene3D" id="3.50.50.60">
    <property type="entry name" value="FAD/NAD(P)-binding domain"/>
    <property type="match status" value="1"/>
</dbReference>
<sequence>MIISSRHLMYAVTGALATASVAAAIHTELPPSISEVDVIIAGGGTAGSVIASRLAEASQELSILVIEQGGDSFNVTNVIYPALFERNTLPGSNTALFWKANRSPQLAGREPIVETGGILGGGSSINWMVYTRGQWDDFD</sequence>
<gene>
    <name evidence="4" type="ORF">CMUS01_16084</name>
</gene>
<dbReference type="PANTHER" id="PTHR11552">
    <property type="entry name" value="GLUCOSE-METHANOL-CHOLINE GMC OXIDOREDUCTASE"/>
    <property type="match status" value="1"/>
</dbReference>
<dbReference type="InterPro" id="IPR012132">
    <property type="entry name" value="GMC_OxRdtase"/>
</dbReference>
<dbReference type="EMBL" id="WIGM01001588">
    <property type="protein sequence ID" value="KAF6793444.1"/>
    <property type="molecule type" value="Genomic_DNA"/>
</dbReference>
<proteinExistence type="inferred from homology"/>
<feature type="non-terminal residue" evidence="4">
    <location>
        <position position="1"/>
    </location>
</feature>
<feature type="chain" id="PRO_5034317206" evidence="2">
    <location>
        <begin position="25"/>
        <end position="139"/>
    </location>
</feature>
<organism evidence="4 5">
    <name type="scientific">Colletotrichum musicola</name>
    <dbReference type="NCBI Taxonomy" id="2175873"/>
    <lineage>
        <taxon>Eukaryota</taxon>
        <taxon>Fungi</taxon>
        <taxon>Dikarya</taxon>
        <taxon>Ascomycota</taxon>
        <taxon>Pezizomycotina</taxon>
        <taxon>Sordariomycetes</taxon>
        <taxon>Hypocreomycetidae</taxon>
        <taxon>Glomerellales</taxon>
        <taxon>Glomerellaceae</taxon>
        <taxon>Colletotrichum</taxon>
        <taxon>Colletotrichum orchidearum species complex</taxon>
    </lineage>
</organism>
<evidence type="ECO:0000259" key="3">
    <source>
        <dbReference type="Pfam" id="PF00732"/>
    </source>
</evidence>
<dbReference type="InterPro" id="IPR036188">
    <property type="entry name" value="FAD/NAD-bd_sf"/>
</dbReference>
<dbReference type="AlphaFoldDB" id="A0A8H6MK00"/>
<keyword evidence="2" id="KW-0732">Signal</keyword>
<name>A0A8H6MK00_9PEZI</name>
<dbReference type="PANTHER" id="PTHR11552:SF78">
    <property type="entry name" value="GLUCOSE-METHANOL-CHOLINE OXIDOREDUCTASE N-TERMINAL DOMAIN-CONTAINING PROTEIN"/>
    <property type="match status" value="1"/>
</dbReference>
<evidence type="ECO:0000313" key="4">
    <source>
        <dbReference type="EMBL" id="KAF6793444.1"/>
    </source>
</evidence>
<dbReference type="Proteomes" id="UP000639643">
    <property type="component" value="Unassembled WGS sequence"/>
</dbReference>
<dbReference type="SUPFAM" id="SSF51905">
    <property type="entry name" value="FAD/NAD(P)-binding domain"/>
    <property type="match status" value="1"/>
</dbReference>
<dbReference type="GO" id="GO:0016614">
    <property type="term" value="F:oxidoreductase activity, acting on CH-OH group of donors"/>
    <property type="evidence" value="ECO:0007669"/>
    <property type="project" value="InterPro"/>
</dbReference>
<comment type="caution">
    <text evidence="4">The sequence shown here is derived from an EMBL/GenBank/DDBJ whole genome shotgun (WGS) entry which is preliminary data.</text>
</comment>
<accession>A0A8H6MK00</accession>